<accession>A0A327KSX7</accession>
<protein>
    <submittedName>
        <fullName evidence="1">Uncharacterized protein</fullName>
    </submittedName>
</protein>
<dbReference type="Gene3D" id="3.30.40.220">
    <property type="match status" value="1"/>
</dbReference>
<proteinExistence type="predicted"/>
<evidence type="ECO:0000313" key="1">
    <source>
        <dbReference type="EMBL" id="RAI40422.1"/>
    </source>
</evidence>
<sequence>MTTVAHSPDFPRRARSRARKVTAAAHTIERSLRQRIEGALRVRVAAAKCRKVSKAVESDLTLDWALAEVERNGLRCAVTGIPFFKEVKRATNWDPYAPSIDRIVPARGYVQSNCRIVLASINAALSDWGEEVFADIAKAFLSRREGR</sequence>
<dbReference type="Proteomes" id="UP000248863">
    <property type="component" value="Unassembled WGS sequence"/>
</dbReference>
<keyword evidence="2" id="KW-1185">Reference proteome</keyword>
<evidence type="ECO:0000313" key="2">
    <source>
        <dbReference type="Proteomes" id="UP000248863"/>
    </source>
</evidence>
<gene>
    <name evidence="1" type="ORF">CH338_06160</name>
</gene>
<comment type="caution">
    <text evidence="1">The sequence shown here is derived from an EMBL/GenBank/DDBJ whole genome shotgun (WGS) entry which is preliminary data.</text>
</comment>
<dbReference type="EMBL" id="NPEU01000041">
    <property type="protein sequence ID" value="RAI40422.1"/>
    <property type="molecule type" value="Genomic_DNA"/>
</dbReference>
<name>A0A327KSX7_9BRAD</name>
<organism evidence="1 2">
    <name type="scientific">Rhodoplanes elegans</name>
    <dbReference type="NCBI Taxonomy" id="29408"/>
    <lineage>
        <taxon>Bacteria</taxon>
        <taxon>Pseudomonadati</taxon>
        <taxon>Pseudomonadota</taxon>
        <taxon>Alphaproteobacteria</taxon>
        <taxon>Hyphomicrobiales</taxon>
        <taxon>Nitrobacteraceae</taxon>
        <taxon>Rhodoplanes</taxon>
    </lineage>
</organism>
<reference evidence="1 2" key="1">
    <citation type="submission" date="2017-07" db="EMBL/GenBank/DDBJ databases">
        <title>Draft Genome Sequences of Select Purple Nonsulfur Bacteria.</title>
        <authorList>
            <person name="Lasarre B."/>
            <person name="Mckinlay J.B."/>
        </authorList>
    </citation>
    <scope>NUCLEOTIDE SEQUENCE [LARGE SCALE GENOMIC DNA]</scope>
    <source>
        <strain evidence="1 2">DSM 11907</strain>
    </source>
</reference>
<dbReference type="AlphaFoldDB" id="A0A327KSX7"/>
<dbReference type="OrthoDB" id="8456435at2"/>
<dbReference type="RefSeq" id="WP_111356255.1">
    <property type="nucleotide sequence ID" value="NZ_NHSK01000074.1"/>
</dbReference>